<protein>
    <submittedName>
        <fullName evidence="2">Glyceraldehyde-3-phosphate dehydrogenase</fullName>
    </submittedName>
</protein>
<keyword evidence="3" id="KW-1185">Reference proteome</keyword>
<name>A0ABT3TFR0_9GAMM</name>
<gene>
    <name evidence="2" type="ORF">EYC98_05140</name>
</gene>
<organism evidence="2 3">
    <name type="scientific">Candidatus Litorirhabdus singularis</name>
    <dbReference type="NCBI Taxonomy" id="2518993"/>
    <lineage>
        <taxon>Bacteria</taxon>
        <taxon>Pseudomonadati</taxon>
        <taxon>Pseudomonadota</taxon>
        <taxon>Gammaproteobacteria</taxon>
        <taxon>Cellvibrionales</taxon>
        <taxon>Halieaceae</taxon>
        <taxon>Candidatus Litorirhabdus</taxon>
    </lineage>
</organism>
<evidence type="ECO:0000256" key="1">
    <source>
        <dbReference type="SAM" id="SignalP"/>
    </source>
</evidence>
<dbReference type="RefSeq" id="WP_279244231.1">
    <property type="nucleotide sequence ID" value="NZ_SHNN01000001.1"/>
</dbReference>
<evidence type="ECO:0000313" key="2">
    <source>
        <dbReference type="EMBL" id="MCX2980252.1"/>
    </source>
</evidence>
<feature type="chain" id="PRO_5047451527" evidence="1">
    <location>
        <begin position="19"/>
        <end position="380"/>
    </location>
</feature>
<dbReference type="EMBL" id="SHNN01000001">
    <property type="protein sequence ID" value="MCX2980252.1"/>
    <property type="molecule type" value="Genomic_DNA"/>
</dbReference>
<reference evidence="2" key="1">
    <citation type="submission" date="2019-02" db="EMBL/GenBank/DDBJ databases">
        <authorList>
            <person name="Li S.-H."/>
        </authorList>
    </citation>
    <scope>NUCLEOTIDE SEQUENCE</scope>
    <source>
        <strain evidence="2">IMCC14734</strain>
    </source>
</reference>
<dbReference type="Proteomes" id="UP001143362">
    <property type="component" value="Unassembled WGS sequence"/>
</dbReference>
<evidence type="ECO:0000313" key="3">
    <source>
        <dbReference type="Proteomes" id="UP001143362"/>
    </source>
</evidence>
<dbReference type="Gene3D" id="2.40.160.50">
    <property type="entry name" value="membrane protein fhac: a member of the omp85/tpsb transporter family"/>
    <property type="match status" value="1"/>
</dbReference>
<keyword evidence="1" id="KW-0732">Signal</keyword>
<proteinExistence type="predicted"/>
<sequence>MRRLVLPLLLLVSYSALAADSFLSNFIDPDDGWFDGSQFLLDYPYGVLPVPVVITEPAVGEGLGLAAVYFHDADPAWDGERVGEDGRLHPLSTSAVVAAATNNDSKIVGGGHFGHYKRDTLRYEGMVGAADINLKFYGLGDGAENSGGFGFNAKALFVSQQLAFRLGRSNWFVGGELQYTDMETKFKTGIDIPGLDTFDFDSTNVALGVLAFYDSLSNPYTPHSGVLSDVSYKRYDESLGGDFDYNLLDLKNQVHFTPWQSLAVGLRLDASFLSGDAPFWALPFISMRGIPALRYQGENVVTAEVQGAWSLHPRWQLLGFAGAGQATQDRDNLGDAETHVSYGAGFRYLAVRQLGLNMGLDVAKGPEETVWYVSFGTKFM</sequence>
<comment type="caution">
    <text evidence="2">The sequence shown here is derived from an EMBL/GenBank/DDBJ whole genome shotgun (WGS) entry which is preliminary data.</text>
</comment>
<accession>A0ABT3TFR0</accession>
<feature type="signal peptide" evidence="1">
    <location>
        <begin position="1"/>
        <end position="18"/>
    </location>
</feature>